<dbReference type="InterPro" id="IPR036412">
    <property type="entry name" value="HAD-like_sf"/>
</dbReference>
<evidence type="ECO:0000256" key="1">
    <source>
        <dbReference type="ARBA" id="ARBA00001946"/>
    </source>
</evidence>
<dbReference type="SUPFAM" id="SSF56784">
    <property type="entry name" value="HAD-like"/>
    <property type="match status" value="1"/>
</dbReference>
<evidence type="ECO:0000256" key="2">
    <source>
        <dbReference type="ARBA" id="ARBA00006171"/>
    </source>
</evidence>
<reference evidence="6" key="1">
    <citation type="journal article" date="2021" name="PeerJ">
        <title>Extensive microbial diversity within the chicken gut microbiome revealed by metagenomics and culture.</title>
        <authorList>
            <person name="Gilroy R."/>
            <person name="Ravi A."/>
            <person name="Getino M."/>
            <person name="Pursley I."/>
            <person name="Horton D.L."/>
            <person name="Alikhan N.F."/>
            <person name="Baker D."/>
            <person name="Gharbi K."/>
            <person name="Hall N."/>
            <person name="Watson M."/>
            <person name="Adriaenssens E.M."/>
            <person name="Foster-Nyarko E."/>
            <person name="Jarju S."/>
            <person name="Secka A."/>
            <person name="Antonio M."/>
            <person name="Oren A."/>
            <person name="Chaudhuri R.R."/>
            <person name="La Ragione R."/>
            <person name="Hildebrand F."/>
            <person name="Pallen M.J."/>
        </authorList>
    </citation>
    <scope>NUCLEOTIDE SEQUENCE</scope>
    <source>
        <strain evidence="6">CHK191-13928</strain>
    </source>
</reference>
<dbReference type="InterPro" id="IPR041492">
    <property type="entry name" value="HAD_2"/>
</dbReference>
<comment type="cofactor">
    <cofactor evidence="1">
        <name>Mg(2+)</name>
        <dbReference type="ChEBI" id="CHEBI:18420"/>
    </cofactor>
</comment>
<evidence type="ECO:0000256" key="5">
    <source>
        <dbReference type="ARBA" id="ARBA00023277"/>
    </source>
</evidence>
<dbReference type="InterPro" id="IPR023198">
    <property type="entry name" value="PGP-like_dom2"/>
</dbReference>
<dbReference type="AlphaFoldDB" id="A0A9D1WVE9"/>
<dbReference type="InterPro" id="IPR023214">
    <property type="entry name" value="HAD_sf"/>
</dbReference>
<dbReference type="GO" id="GO:0046872">
    <property type="term" value="F:metal ion binding"/>
    <property type="evidence" value="ECO:0007669"/>
    <property type="project" value="UniProtKB-KW"/>
</dbReference>
<keyword evidence="5" id="KW-0119">Carbohydrate metabolism</keyword>
<dbReference type="SFLD" id="SFLDG01129">
    <property type="entry name" value="C1.5:_HAD__Beta-PGM__Phosphata"/>
    <property type="match status" value="1"/>
</dbReference>
<dbReference type="Gene3D" id="3.40.50.1000">
    <property type="entry name" value="HAD superfamily/HAD-like"/>
    <property type="match status" value="1"/>
</dbReference>
<reference evidence="6" key="2">
    <citation type="submission" date="2021-04" db="EMBL/GenBank/DDBJ databases">
        <authorList>
            <person name="Gilroy R."/>
        </authorList>
    </citation>
    <scope>NUCLEOTIDE SEQUENCE</scope>
    <source>
        <strain evidence="6">CHK191-13928</strain>
    </source>
</reference>
<evidence type="ECO:0000313" key="7">
    <source>
        <dbReference type="Proteomes" id="UP000886721"/>
    </source>
</evidence>
<dbReference type="Gene3D" id="1.10.150.240">
    <property type="entry name" value="Putative phosphatase, domain 2"/>
    <property type="match status" value="1"/>
</dbReference>
<sequence length="224" mass="26176">MAEYQGVIFDFNGTLFFDNDKHVLAWNEISKILRNKEITDQELHEKFNGTPNEQIIRYMTDNQADAEEILKYSRMKESFYREYCRKDRETFHLVKGVTEYFDDLLNAGIPFTIASASIKENIDFFIESFHLDRWIAPDQIVYDDGTYKNKIAMFKDASKKIGVPLSECRIYEDSYSGIRSGYEAGCRQLVIICEKEKEAEYQILPGVIETRQDFDGVTFQKGQN</sequence>
<dbReference type="PANTHER" id="PTHR46193">
    <property type="entry name" value="6-PHOSPHOGLUCONATE PHOSPHATASE"/>
    <property type="match status" value="1"/>
</dbReference>
<dbReference type="Proteomes" id="UP000886721">
    <property type="component" value="Unassembled WGS sequence"/>
</dbReference>
<dbReference type="EMBL" id="DXEM01000015">
    <property type="protein sequence ID" value="HIX67530.1"/>
    <property type="molecule type" value="Genomic_DNA"/>
</dbReference>
<dbReference type="CDD" id="cd07505">
    <property type="entry name" value="HAD_BPGM-like"/>
    <property type="match status" value="1"/>
</dbReference>
<proteinExistence type="inferred from homology"/>
<accession>A0A9D1WVE9</accession>
<organism evidence="6 7">
    <name type="scientific">Candidatus Anaerostipes excrementavium</name>
    <dbReference type="NCBI Taxonomy" id="2838463"/>
    <lineage>
        <taxon>Bacteria</taxon>
        <taxon>Bacillati</taxon>
        <taxon>Bacillota</taxon>
        <taxon>Clostridia</taxon>
        <taxon>Lachnospirales</taxon>
        <taxon>Lachnospiraceae</taxon>
        <taxon>Anaerostipes</taxon>
    </lineage>
</organism>
<keyword evidence="4" id="KW-0460">Magnesium</keyword>
<protein>
    <submittedName>
        <fullName evidence="6">HAD family phosphatase</fullName>
    </submittedName>
</protein>
<comment type="caution">
    <text evidence="6">The sequence shown here is derived from an EMBL/GenBank/DDBJ whole genome shotgun (WGS) entry which is preliminary data.</text>
</comment>
<evidence type="ECO:0000256" key="3">
    <source>
        <dbReference type="ARBA" id="ARBA00022723"/>
    </source>
</evidence>
<dbReference type="Pfam" id="PF13419">
    <property type="entry name" value="HAD_2"/>
    <property type="match status" value="1"/>
</dbReference>
<comment type="similarity">
    <text evidence="2">Belongs to the HAD-like hydrolase superfamily. CbbY/CbbZ/Gph/YieH family.</text>
</comment>
<keyword evidence="3" id="KW-0479">Metal-binding</keyword>
<name>A0A9D1WVE9_9FIRM</name>
<dbReference type="PANTHER" id="PTHR46193:SF18">
    <property type="entry name" value="HEXITOL PHOSPHATASE B"/>
    <property type="match status" value="1"/>
</dbReference>
<gene>
    <name evidence="6" type="ORF">H9735_05305</name>
</gene>
<dbReference type="InterPro" id="IPR051600">
    <property type="entry name" value="Beta-PGM-like"/>
</dbReference>
<dbReference type="GO" id="GO:0003824">
    <property type="term" value="F:catalytic activity"/>
    <property type="evidence" value="ECO:0007669"/>
    <property type="project" value="UniProtKB-ARBA"/>
</dbReference>
<evidence type="ECO:0000313" key="6">
    <source>
        <dbReference type="EMBL" id="HIX67530.1"/>
    </source>
</evidence>
<dbReference type="SFLD" id="SFLDS00003">
    <property type="entry name" value="Haloacid_Dehalogenase"/>
    <property type="match status" value="1"/>
</dbReference>
<evidence type="ECO:0000256" key="4">
    <source>
        <dbReference type="ARBA" id="ARBA00022842"/>
    </source>
</evidence>